<comment type="caution">
    <text evidence="3">The sequence shown here is derived from an EMBL/GenBank/DDBJ whole genome shotgun (WGS) entry which is preliminary data.</text>
</comment>
<evidence type="ECO:0000313" key="4">
    <source>
        <dbReference type="Proteomes" id="UP001314229"/>
    </source>
</evidence>
<protein>
    <submittedName>
        <fullName evidence="3">Uncharacterized protein</fullName>
    </submittedName>
</protein>
<keyword evidence="2" id="KW-0812">Transmembrane</keyword>
<feature type="transmembrane region" description="Helical" evidence="2">
    <location>
        <begin position="40"/>
        <end position="61"/>
    </location>
</feature>
<evidence type="ECO:0000313" key="3">
    <source>
        <dbReference type="EMBL" id="CAK6958728.1"/>
    </source>
</evidence>
<dbReference type="Proteomes" id="UP001314229">
    <property type="component" value="Unassembled WGS sequence"/>
</dbReference>
<dbReference type="AlphaFoldDB" id="A0AAV1NIA0"/>
<evidence type="ECO:0000256" key="1">
    <source>
        <dbReference type="SAM" id="MobiDB-lite"/>
    </source>
</evidence>
<reference evidence="3 4" key="1">
    <citation type="submission" date="2024-01" db="EMBL/GenBank/DDBJ databases">
        <authorList>
            <person name="Alioto T."/>
            <person name="Alioto T."/>
            <person name="Gomez Garrido J."/>
        </authorList>
    </citation>
    <scope>NUCLEOTIDE SEQUENCE [LARGE SCALE GENOMIC DNA]</scope>
</reference>
<name>A0AAV1NIA0_SCOSC</name>
<keyword evidence="2" id="KW-1133">Transmembrane helix</keyword>
<sequence length="99" mass="11119">MLYDDDNGLSGHTGERGTRESRCCQSCYCLSEQTLTYSKSAAVVFLHSSSWLVVTALYLTLNDVGVIKCRTLHSLFEQKHRYGLHKAIPLVQAHNLECV</sequence>
<accession>A0AAV1NIA0</accession>
<feature type="region of interest" description="Disordered" evidence="1">
    <location>
        <begin position="1"/>
        <end position="21"/>
    </location>
</feature>
<keyword evidence="4" id="KW-1185">Reference proteome</keyword>
<dbReference type="EMBL" id="CAWUFR010000035">
    <property type="protein sequence ID" value="CAK6958728.1"/>
    <property type="molecule type" value="Genomic_DNA"/>
</dbReference>
<keyword evidence="2" id="KW-0472">Membrane</keyword>
<evidence type="ECO:0000256" key="2">
    <source>
        <dbReference type="SAM" id="Phobius"/>
    </source>
</evidence>
<gene>
    <name evidence="3" type="ORF">FSCOSCO3_A015182</name>
</gene>
<organism evidence="3 4">
    <name type="scientific">Scomber scombrus</name>
    <name type="common">Atlantic mackerel</name>
    <name type="synonym">Scomber vernalis</name>
    <dbReference type="NCBI Taxonomy" id="13677"/>
    <lineage>
        <taxon>Eukaryota</taxon>
        <taxon>Metazoa</taxon>
        <taxon>Chordata</taxon>
        <taxon>Craniata</taxon>
        <taxon>Vertebrata</taxon>
        <taxon>Euteleostomi</taxon>
        <taxon>Actinopterygii</taxon>
        <taxon>Neopterygii</taxon>
        <taxon>Teleostei</taxon>
        <taxon>Neoteleostei</taxon>
        <taxon>Acanthomorphata</taxon>
        <taxon>Pelagiaria</taxon>
        <taxon>Scombriformes</taxon>
        <taxon>Scombridae</taxon>
        <taxon>Scomber</taxon>
    </lineage>
</organism>
<proteinExistence type="predicted"/>